<feature type="transmembrane region" description="Helical" evidence="2">
    <location>
        <begin position="84"/>
        <end position="106"/>
    </location>
</feature>
<dbReference type="Proteomes" id="UP000269097">
    <property type="component" value="Chromosome"/>
</dbReference>
<sequence length="259" mass="27854">MNEWNASNDHRNHPGYPPGYPPGYRDPRMAYPRKRKWLAGLLAFFVPGTGHFYLGQMVKGIGVMLLLAMNIVSIVFAVEQLNNVLAIVLLSLLLPIIYFYSLFDAIQSTDVVNERRYHSAWHAYTAPTFGMPGPAAPHAPGIPRGFAERAAEVPPPESMGPAPSIPPHPPESERGPAPGPIPGPIPGPMQGPEGSRRHLNAPGIVLLAGGAVVLFLVTNIGWSHGIFRSSGSMAGAAVLIAAGIGLWIWELRNDRGSKN</sequence>
<accession>A0A3G3JSW7</accession>
<keyword evidence="4" id="KW-1185">Reference proteome</keyword>
<feature type="region of interest" description="Disordered" evidence="1">
    <location>
        <begin position="151"/>
        <end position="196"/>
    </location>
</feature>
<dbReference type="KEGG" id="coh:EAV92_00915"/>
<keyword evidence="2" id="KW-0812">Transmembrane</keyword>
<feature type="transmembrane region" description="Helical" evidence="2">
    <location>
        <begin position="226"/>
        <end position="249"/>
    </location>
</feature>
<feature type="compositionally biased region" description="Pro residues" evidence="1">
    <location>
        <begin position="177"/>
        <end position="189"/>
    </location>
</feature>
<feature type="transmembrane region" description="Helical" evidence="2">
    <location>
        <begin position="61"/>
        <end position="78"/>
    </location>
</feature>
<proteinExistence type="predicted"/>
<protein>
    <submittedName>
        <fullName evidence="3">TM2 domain-containing protein</fullName>
    </submittedName>
</protein>
<dbReference type="AlphaFoldDB" id="A0A3G3JSW7"/>
<keyword evidence="2" id="KW-1133">Transmembrane helix</keyword>
<feature type="transmembrane region" description="Helical" evidence="2">
    <location>
        <begin position="199"/>
        <end position="220"/>
    </location>
</feature>
<reference evidence="3 4" key="1">
    <citation type="submission" date="2018-10" db="EMBL/GenBank/DDBJ databases">
        <title>Genome Sequence of Cohnella sp.</title>
        <authorList>
            <person name="Srinivasan S."/>
            <person name="Kim M.K."/>
        </authorList>
    </citation>
    <scope>NUCLEOTIDE SEQUENCE [LARGE SCALE GENOMIC DNA]</scope>
    <source>
        <strain evidence="3 4">18JY8-7</strain>
    </source>
</reference>
<gene>
    <name evidence="3" type="ORF">EAV92_00915</name>
</gene>
<evidence type="ECO:0000313" key="4">
    <source>
        <dbReference type="Proteomes" id="UP000269097"/>
    </source>
</evidence>
<name>A0A3G3JSW7_9BACL</name>
<feature type="transmembrane region" description="Helical" evidence="2">
    <location>
        <begin position="37"/>
        <end position="54"/>
    </location>
</feature>
<feature type="region of interest" description="Disordered" evidence="1">
    <location>
        <begin position="1"/>
        <end position="20"/>
    </location>
</feature>
<feature type="compositionally biased region" description="Pro residues" evidence="1">
    <location>
        <begin position="153"/>
        <end position="169"/>
    </location>
</feature>
<keyword evidence="2" id="KW-0472">Membrane</keyword>
<evidence type="ECO:0000256" key="1">
    <source>
        <dbReference type="SAM" id="MobiDB-lite"/>
    </source>
</evidence>
<dbReference type="RefSeq" id="WP_123039356.1">
    <property type="nucleotide sequence ID" value="NZ_CP033433.1"/>
</dbReference>
<dbReference type="EMBL" id="CP033433">
    <property type="protein sequence ID" value="AYQ71292.1"/>
    <property type="molecule type" value="Genomic_DNA"/>
</dbReference>
<evidence type="ECO:0000256" key="2">
    <source>
        <dbReference type="SAM" id="Phobius"/>
    </source>
</evidence>
<evidence type="ECO:0000313" key="3">
    <source>
        <dbReference type="EMBL" id="AYQ71292.1"/>
    </source>
</evidence>
<organism evidence="3 4">
    <name type="scientific">Cohnella candidum</name>
    <dbReference type="NCBI Taxonomy" id="2674991"/>
    <lineage>
        <taxon>Bacteria</taxon>
        <taxon>Bacillati</taxon>
        <taxon>Bacillota</taxon>
        <taxon>Bacilli</taxon>
        <taxon>Bacillales</taxon>
        <taxon>Paenibacillaceae</taxon>
        <taxon>Cohnella</taxon>
    </lineage>
</organism>